<dbReference type="GO" id="GO:0008483">
    <property type="term" value="F:transaminase activity"/>
    <property type="evidence" value="ECO:0007669"/>
    <property type="project" value="UniProtKB-KW"/>
</dbReference>
<dbReference type="EMBL" id="CP102381">
    <property type="protein sequence ID" value="WEJ62139.1"/>
    <property type="molecule type" value="Genomic_DNA"/>
</dbReference>
<evidence type="ECO:0000256" key="4">
    <source>
        <dbReference type="ARBA" id="ARBA00022898"/>
    </source>
</evidence>
<dbReference type="PROSITE" id="PS00600">
    <property type="entry name" value="AA_TRANSFER_CLASS_3"/>
    <property type="match status" value="1"/>
</dbReference>
<dbReference type="PIRSF" id="PIRSF000521">
    <property type="entry name" value="Transaminase_4ab_Lys_Orn"/>
    <property type="match status" value="1"/>
</dbReference>
<feature type="binding site" evidence="5">
    <location>
        <position position="128"/>
    </location>
    <ligand>
        <name>pyridoxal 5'-phosphate</name>
        <dbReference type="ChEBI" id="CHEBI:597326"/>
    </ligand>
</feature>
<dbReference type="RefSeq" id="WP_275594396.1">
    <property type="nucleotide sequence ID" value="NZ_CP102381.1"/>
</dbReference>
<evidence type="ECO:0000256" key="1">
    <source>
        <dbReference type="ARBA" id="ARBA00022576"/>
    </source>
</evidence>
<dbReference type="InterPro" id="IPR015421">
    <property type="entry name" value="PyrdxlP-dep_Trfase_major"/>
</dbReference>
<evidence type="ECO:0000313" key="6">
    <source>
        <dbReference type="EMBL" id="WEJ62139.1"/>
    </source>
</evidence>
<gene>
    <name evidence="5" type="primary">argD</name>
    <name evidence="6" type="ORF">NR989_08965</name>
</gene>
<dbReference type="NCBIfam" id="TIGR00707">
    <property type="entry name" value="argD"/>
    <property type="match status" value="1"/>
</dbReference>
<keyword evidence="5" id="KW-0963">Cytoplasm</keyword>
<dbReference type="NCBIfam" id="NF002325">
    <property type="entry name" value="PRK01278.1"/>
    <property type="match status" value="1"/>
</dbReference>
<dbReference type="SUPFAM" id="SSF53383">
    <property type="entry name" value="PLP-dependent transferases"/>
    <property type="match status" value="1"/>
</dbReference>
<dbReference type="Gene3D" id="3.40.640.10">
    <property type="entry name" value="Type I PLP-dependent aspartate aminotransferase-like (Major domain)"/>
    <property type="match status" value="1"/>
</dbReference>
<evidence type="ECO:0000256" key="2">
    <source>
        <dbReference type="ARBA" id="ARBA00022605"/>
    </source>
</evidence>
<comment type="subunit">
    <text evidence="5">Homodimer.</text>
</comment>
<feature type="binding site" evidence="5">
    <location>
        <position position="272"/>
    </location>
    <ligand>
        <name>pyridoxal 5'-phosphate</name>
        <dbReference type="ChEBI" id="CHEBI:597326"/>
    </ligand>
</feature>
<sequence>MSDHLMNTYARLPVTFEKGDGATLQDTNGKSYLDAISGIAVCSLGHAHPAISEAICEQSHKLIHTSNLYQIGNQQLLADKLIEHSKMDRVFFCNSGAEANETALKIARKYAHQNNIDNPCVIVMENSFHGRTLATLSATGNDKVHEGFAPLVQGFIRVPFDDIDAVKAHSENKNVVAILVEPVQGEGGVHVPQEGYLSALREICDSNHWLLMVDEIQTGMGRTGQWFAFQHENIKPDVLTLAKALGNGMPIGACLADGKAADVLVPGNHGTTFGGNPLACAAGLAVIDTMEVHNHIPAVAKKGQQLVESFKNTLSNQEGIVEIRGKGFMIGIQLDRPCGELVASALEAGLLINVTRGDTVRLLPTFVMSHEQTDFLVSKLSELIQTFLNK</sequence>
<dbReference type="PANTHER" id="PTHR11986:SF79">
    <property type="entry name" value="ACETYLORNITHINE AMINOTRANSFERASE, MITOCHONDRIAL"/>
    <property type="match status" value="1"/>
</dbReference>
<comment type="cofactor">
    <cofactor evidence="5">
        <name>pyridoxal 5'-phosphate</name>
        <dbReference type="ChEBI" id="CHEBI:597326"/>
    </cofactor>
    <text evidence="5">Binds 1 pyridoxal phosphate per subunit.</text>
</comment>
<comment type="pathway">
    <text evidence="5">Amino-acid biosynthesis; L-arginine biosynthesis; N(2)-acetyl-L-ornithine from L-glutamate: step 4/4.</text>
</comment>
<name>A0ABY8C846_9GAMM</name>
<dbReference type="CDD" id="cd00610">
    <property type="entry name" value="OAT_like"/>
    <property type="match status" value="1"/>
</dbReference>
<keyword evidence="5" id="KW-0055">Arginine biosynthesis</keyword>
<keyword evidence="3 5" id="KW-0808">Transferase</keyword>
<dbReference type="Proteomes" id="UP001222275">
    <property type="component" value="Chromosome"/>
</dbReference>
<comment type="catalytic activity">
    <reaction evidence="5">
        <text>N(2)-acetyl-L-ornithine + 2-oxoglutarate = N-acetyl-L-glutamate 5-semialdehyde + L-glutamate</text>
        <dbReference type="Rhea" id="RHEA:18049"/>
        <dbReference type="ChEBI" id="CHEBI:16810"/>
        <dbReference type="ChEBI" id="CHEBI:29123"/>
        <dbReference type="ChEBI" id="CHEBI:29985"/>
        <dbReference type="ChEBI" id="CHEBI:57805"/>
        <dbReference type="EC" id="2.6.1.11"/>
    </reaction>
</comment>
<keyword evidence="1 5" id="KW-0032">Aminotransferase</keyword>
<dbReference type="InterPro" id="IPR015422">
    <property type="entry name" value="PyrdxlP-dep_Trfase_small"/>
</dbReference>
<accession>A0ABY8C846</accession>
<proteinExistence type="inferred from homology"/>
<protein>
    <recommendedName>
        <fullName evidence="5">Acetylornithine aminotransferase</fullName>
        <shortName evidence="5">ACOAT</shortName>
        <ecNumber evidence="5">2.6.1.11</ecNumber>
    </recommendedName>
</protein>
<feature type="modified residue" description="N6-(pyridoxal phosphate)lysine" evidence="5">
    <location>
        <position position="243"/>
    </location>
</feature>
<evidence type="ECO:0000256" key="5">
    <source>
        <dbReference type="HAMAP-Rule" id="MF_01107"/>
    </source>
</evidence>
<organism evidence="6 7">
    <name type="scientific">Thiomicrorhabdus lithotrophica</name>
    <dbReference type="NCBI Taxonomy" id="2949997"/>
    <lineage>
        <taxon>Bacteria</taxon>
        <taxon>Pseudomonadati</taxon>
        <taxon>Pseudomonadota</taxon>
        <taxon>Gammaproteobacteria</taxon>
        <taxon>Thiotrichales</taxon>
        <taxon>Piscirickettsiaceae</taxon>
        <taxon>Thiomicrorhabdus</taxon>
    </lineage>
</organism>
<feature type="binding site" evidence="5">
    <location>
        <begin position="214"/>
        <end position="217"/>
    </location>
    <ligand>
        <name>pyridoxal 5'-phosphate</name>
        <dbReference type="ChEBI" id="CHEBI:597326"/>
    </ligand>
</feature>
<dbReference type="Gene3D" id="3.90.1150.10">
    <property type="entry name" value="Aspartate Aminotransferase, domain 1"/>
    <property type="match status" value="1"/>
</dbReference>
<dbReference type="Pfam" id="PF00202">
    <property type="entry name" value="Aminotran_3"/>
    <property type="match status" value="1"/>
</dbReference>
<dbReference type="EC" id="2.6.1.11" evidence="5"/>
<keyword evidence="4 5" id="KW-0663">Pyridoxal phosphate</keyword>
<feature type="binding site" evidence="5">
    <location>
        <begin position="96"/>
        <end position="97"/>
    </location>
    <ligand>
        <name>pyridoxal 5'-phosphate</name>
        <dbReference type="ChEBI" id="CHEBI:597326"/>
    </ligand>
</feature>
<dbReference type="InterPro" id="IPR004636">
    <property type="entry name" value="AcOrn/SuccOrn_fam"/>
</dbReference>
<feature type="binding site" evidence="5">
    <location>
        <position position="271"/>
    </location>
    <ligand>
        <name>N(2)-acetyl-L-ornithine</name>
        <dbReference type="ChEBI" id="CHEBI:57805"/>
    </ligand>
</feature>
<feature type="binding site" evidence="5">
    <location>
        <position position="131"/>
    </location>
    <ligand>
        <name>N(2)-acetyl-L-ornithine</name>
        <dbReference type="ChEBI" id="CHEBI:57805"/>
    </ligand>
</feature>
<comment type="similarity">
    <text evidence="5">Belongs to the class-III pyridoxal-phosphate-dependent aminotransferase family. ArgD subfamily.</text>
</comment>
<reference evidence="6 7" key="1">
    <citation type="submission" date="2022-06" db="EMBL/GenBank/DDBJ databases">
        <title>Thiomicrohabdus sp. nov, an obligately chemolithoautotrophic, sulfur-oxidizing bacterium isolated from beach of Guanyin Mountain. Amoy.</title>
        <authorList>
            <person name="Zhu H."/>
        </authorList>
    </citation>
    <scope>NUCLEOTIDE SEQUENCE [LARGE SCALE GENOMIC DNA]</scope>
    <source>
        <strain evidence="6 7">XGS-01</strain>
    </source>
</reference>
<evidence type="ECO:0000256" key="3">
    <source>
        <dbReference type="ARBA" id="ARBA00022679"/>
    </source>
</evidence>
<dbReference type="InterPro" id="IPR015424">
    <property type="entry name" value="PyrdxlP-dep_Trfase"/>
</dbReference>
<keyword evidence="7" id="KW-1185">Reference proteome</keyword>
<keyword evidence="2 5" id="KW-0028">Amino-acid biosynthesis</keyword>
<dbReference type="HAMAP" id="MF_01107">
    <property type="entry name" value="ArgD_aminotrans_3"/>
    <property type="match status" value="1"/>
</dbReference>
<dbReference type="InterPro" id="IPR005814">
    <property type="entry name" value="Aminotrans_3"/>
</dbReference>
<comment type="miscellaneous">
    <text evidence="5">May also have succinyldiaminopimelate aminotransferase activity, thus carrying out the corresponding step in lysine biosynthesis.</text>
</comment>
<dbReference type="InterPro" id="IPR050103">
    <property type="entry name" value="Class-III_PLP-dep_AT"/>
</dbReference>
<evidence type="ECO:0000313" key="7">
    <source>
        <dbReference type="Proteomes" id="UP001222275"/>
    </source>
</evidence>
<comment type="subcellular location">
    <subcellularLocation>
        <location evidence="5">Cytoplasm</location>
    </subcellularLocation>
</comment>
<dbReference type="InterPro" id="IPR049704">
    <property type="entry name" value="Aminotrans_3_PPA_site"/>
</dbReference>
<dbReference type="PANTHER" id="PTHR11986">
    <property type="entry name" value="AMINOTRANSFERASE CLASS III"/>
    <property type="match status" value="1"/>
</dbReference>